<keyword evidence="1" id="KW-1133">Transmembrane helix</keyword>
<dbReference type="InterPro" id="IPR002559">
    <property type="entry name" value="Transposase_11"/>
</dbReference>
<organism evidence="3 4">
    <name type="scientific">Vibrio campbellii (strain ATCC BAA-1116)</name>
    <dbReference type="NCBI Taxonomy" id="2902295"/>
    <lineage>
        <taxon>Bacteria</taxon>
        <taxon>Pseudomonadati</taxon>
        <taxon>Pseudomonadota</taxon>
        <taxon>Gammaproteobacteria</taxon>
        <taxon>Vibrionales</taxon>
        <taxon>Vibrionaceae</taxon>
        <taxon>Vibrio</taxon>
    </lineage>
</organism>
<keyword evidence="1" id="KW-0472">Membrane</keyword>
<feature type="transmembrane region" description="Helical" evidence="1">
    <location>
        <begin position="63"/>
        <end position="81"/>
    </location>
</feature>
<dbReference type="PATRIC" id="fig|338187.36.peg.1395"/>
<dbReference type="GO" id="GO:0004803">
    <property type="term" value="F:transposase activity"/>
    <property type="evidence" value="ECO:0007669"/>
    <property type="project" value="InterPro"/>
</dbReference>
<dbReference type="Pfam" id="PF01609">
    <property type="entry name" value="DDE_Tnp_1"/>
    <property type="match status" value="1"/>
</dbReference>
<evidence type="ECO:0000259" key="2">
    <source>
        <dbReference type="Pfam" id="PF01609"/>
    </source>
</evidence>
<dbReference type="EMBL" id="CP000789">
    <property type="protein sequence ID" value="ABU70446.1"/>
    <property type="molecule type" value="Genomic_DNA"/>
</dbReference>
<name>A7MZQ4_VIBC1</name>
<gene>
    <name evidence="3" type="ordered locus">VIBHAR_01476</name>
</gene>
<evidence type="ECO:0000313" key="4">
    <source>
        <dbReference type="Proteomes" id="UP000008152"/>
    </source>
</evidence>
<feature type="domain" description="Transposase IS4-like" evidence="2">
    <location>
        <begin position="13"/>
        <end position="73"/>
    </location>
</feature>
<sequence length="145" mass="17324">MFHKGAKEPWLLVTNIPNHVLNGVKITRLYAKRMQIEESFRDLKSPAYGLALRHNRTRCTKRIDILLLMALMAEIIMWWNGLIAMQAKWHYDFQANTIKHRRVLSIPRLGKEVRSHRRYRIKESQYHWAMVEYQRLTHTCGLGEL</sequence>
<dbReference type="AlphaFoldDB" id="A7MZQ4"/>
<protein>
    <recommendedName>
        <fullName evidence="2">Transposase IS4-like domain-containing protein</fullName>
    </recommendedName>
</protein>
<accession>A7MZQ4</accession>
<keyword evidence="1" id="KW-0812">Transmembrane</keyword>
<dbReference type="KEGG" id="vha:VIBHAR_01476"/>
<dbReference type="SUPFAM" id="SSF53098">
    <property type="entry name" value="Ribonuclease H-like"/>
    <property type="match status" value="1"/>
</dbReference>
<evidence type="ECO:0000256" key="1">
    <source>
        <dbReference type="SAM" id="Phobius"/>
    </source>
</evidence>
<dbReference type="PANTHER" id="PTHR35404:SF8">
    <property type="entry name" value="TRANSPOSASE OF TN10"/>
    <property type="match status" value="1"/>
</dbReference>
<dbReference type="PANTHER" id="PTHR35404">
    <property type="entry name" value="TRANSPOSASE OF TN10"/>
    <property type="match status" value="1"/>
</dbReference>
<evidence type="ECO:0000313" key="3">
    <source>
        <dbReference type="EMBL" id="ABU70446.1"/>
    </source>
</evidence>
<dbReference type="Proteomes" id="UP000008152">
    <property type="component" value="Chromosome I"/>
</dbReference>
<reference evidence="3 4" key="1">
    <citation type="submission" date="2007-08" db="EMBL/GenBank/DDBJ databases">
        <authorList>
            <consortium name="The Vibrio harveyi Genome Sequencing Project"/>
            <person name="Bassler B."/>
            <person name="Clifton S.W."/>
            <person name="Fulton L."/>
            <person name="Delehaunty K."/>
            <person name="Fronick C."/>
            <person name="Harrison M."/>
            <person name="Markivic C."/>
            <person name="Fulton R."/>
            <person name="Tin-Wollam A.-M."/>
            <person name="Shah N."/>
            <person name="Pepin K."/>
            <person name="Nash W."/>
            <person name="Thiruvilangam P."/>
            <person name="Bhonagiri V."/>
            <person name="Waters C."/>
            <person name="Tu K.C."/>
            <person name="Irgon J."/>
            <person name="Wilson R.K."/>
        </authorList>
    </citation>
    <scope>NUCLEOTIDE SEQUENCE [LARGE SCALE GENOMIC DNA]</scope>
    <source>
        <strain evidence="4">ATCC BAA-1116 / BB120</strain>
    </source>
</reference>
<dbReference type="GO" id="GO:0006313">
    <property type="term" value="P:DNA transposition"/>
    <property type="evidence" value="ECO:0007669"/>
    <property type="project" value="InterPro"/>
</dbReference>
<dbReference type="GO" id="GO:0003677">
    <property type="term" value="F:DNA binding"/>
    <property type="evidence" value="ECO:0007669"/>
    <property type="project" value="InterPro"/>
</dbReference>
<dbReference type="InterPro" id="IPR012337">
    <property type="entry name" value="RNaseH-like_sf"/>
</dbReference>
<proteinExistence type="predicted"/>